<feature type="domain" description="DUF1285" evidence="2">
    <location>
        <begin position="82"/>
        <end position="170"/>
    </location>
</feature>
<dbReference type="HOGENOM" id="CLU_096796_0_0_6"/>
<dbReference type="InterPro" id="IPR048341">
    <property type="entry name" value="DUF1285_N"/>
</dbReference>
<accession>A4C8G0</accession>
<feature type="domain" description="DUF1285" evidence="1">
    <location>
        <begin position="15"/>
        <end position="81"/>
    </location>
</feature>
<dbReference type="EMBL" id="AAOH01000003">
    <property type="protein sequence ID" value="EAR28875.1"/>
    <property type="molecule type" value="Genomic_DNA"/>
</dbReference>
<gene>
    <name evidence="3" type="ORF">PTD2_07524</name>
</gene>
<reference evidence="3 4" key="1">
    <citation type="submission" date="2006-02" db="EMBL/GenBank/DDBJ databases">
        <authorList>
            <person name="Moran M.A."/>
            <person name="Kjelleberg S."/>
            <person name="Egan S."/>
            <person name="Saunders N."/>
            <person name="Thomas T."/>
            <person name="Ferriera S."/>
            <person name="Johnson J."/>
            <person name="Kravitz S."/>
            <person name="Halpern A."/>
            <person name="Remington K."/>
            <person name="Beeson K."/>
            <person name="Tran B."/>
            <person name="Rogers Y.-H."/>
            <person name="Friedman R."/>
            <person name="Venter J.C."/>
        </authorList>
    </citation>
    <scope>NUCLEOTIDE SEQUENCE [LARGE SCALE GENOMIC DNA]</scope>
    <source>
        <strain evidence="3 4">D2</strain>
    </source>
</reference>
<dbReference type="STRING" id="87626.PTD2_07524"/>
<organism evidence="3 4">
    <name type="scientific">Pseudoalteromonas tunicata D2</name>
    <dbReference type="NCBI Taxonomy" id="87626"/>
    <lineage>
        <taxon>Bacteria</taxon>
        <taxon>Pseudomonadati</taxon>
        <taxon>Pseudomonadota</taxon>
        <taxon>Gammaproteobacteria</taxon>
        <taxon>Alteromonadales</taxon>
        <taxon>Pseudoalteromonadaceae</taxon>
        <taxon>Pseudoalteromonas</taxon>
    </lineage>
</organism>
<keyword evidence="4" id="KW-1185">Reference proteome</keyword>
<sequence length="171" mass="19446">MDLSALSQQLEGAIPPLDTWDPPYCGEIDIVIKADGSWHYLGSPISRLALVKLFAKVLVKEQNNYFLKTPVEKIKIQVDDAPFVIIDWYQSDTEQGTVICCVDNLERTFLLNQAHPLILKPTRSQALPYIQLHHGLLAKINRTTYYQWAEIAQQIDDDFFIESAGILFQLG</sequence>
<name>A4C8G0_9GAMM</name>
<dbReference type="InterPro" id="IPR010707">
    <property type="entry name" value="DUF1285"/>
</dbReference>
<evidence type="ECO:0000259" key="1">
    <source>
        <dbReference type="Pfam" id="PF06938"/>
    </source>
</evidence>
<dbReference type="AlphaFoldDB" id="A4C8G0"/>
<dbReference type="PIRSF" id="PIRSF029557">
    <property type="entry name" value="UCP029557"/>
    <property type="match status" value="1"/>
</dbReference>
<proteinExistence type="predicted"/>
<evidence type="ECO:0008006" key="5">
    <source>
        <dbReference type="Google" id="ProtNLM"/>
    </source>
</evidence>
<evidence type="ECO:0000313" key="4">
    <source>
        <dbReference type="Proteomes" id="UP000006201"/>
    </source>
</evidence>
<evidence type="ECO:0000313" key="3">
    <source>
        <dbReference type="EMBL" id="EAR28875.1"/>
    </source>
</evidence>
<dbReference type="Proteomes" id="UP000006201">
    <property type="component" value="Unassembled WGS sequence"/>
</dbReference>
<dbReference type="Pfam" id="PF06938">
    <property type="entry name" value="DUF1285_N"/>
    <property type="match status" value="1"/>
</dbReference>
<evidence type="ECO:0000259" key="2">
    <source>
        <dbReference type="Pfam" id="PF21028"/>
    </source>
</evidence>
<dbReference type="Gene3D" id="3.10.540.10">
    <property type="entry name" value="duf1285 like domain"/>
    <property type="match status" value="1"/>
</dbReference>
<dbReference type="Pfam" id="PF21028">
    <property type="entry name" value="DUF1285_C"/>
    <property type="match status" value="1"/>
</dbReference>
<dbReference type="eggNOG" id="COG3816">
    <property type="taxonomic scope" value="Bacteria"/>
</dbReference>
<dbReference type="Gene3D" id="2.30.270.10">
    <property type="entry name" value="duf1285 protein"/>
    <property type="match status" value="1"/>
</dbReference>
<dbReference type="InterPro" id="IPR048342">
    <property type="entry name" value="DUF1285_C"/>
</dbReference>
<dbReference type="InterPro" id="IPR023361">
    <property type="entry name" value="DUF1285_beta_roll_sf"/>
</dbReference>
<protein>
    <recommendedName>
        <fullName evidence="5">DUF1285 domain-containing protein</fullName>
    </recommendedName>
</protein>
<dbReference type="OrthoDB" id="3078366at2"/>
<comment type="caution">
    <text evidence="3">The sequence shown here is derived from an EMBL/GenBank/DDBJ whole genome shotgun (WGS) entry which is preliminary data.</text>
</comment>
<dbReference type="RefSeq" id="WP_009838137.1">
    <property type="nucleotide sequence ID" value="NZ_AAOH01000003.1"/>
</dbReference>